<dbReference type="InterPro" id="IPR012337">
    <property type="entry name" value="RNaseH-like_sf"/>
</dbReference>
<evidence type="ECO:0000313" key="4">
    <source>
        <dbReference type="EMBL" id="GCC34634.1"/>
    </source>
</evidence>
<comment type="caution">
    <text evidence="4">The sequence shown here is derived from an EMBL/GenBank/DDBJ whole genome shotgun (WGS) entry which is preliminary data.</text>
</comment>
<evidence type="ECO:0000256" key="1">
    <source>
        <dbReference type="ARBA" id="ARBA00022722"/>
    </source>
</evidence>
<sequence>MSGRALARTWPEPARVERRDLRESRGPAPAFGGIWGLRSASSRLCLSSRFSIRARAPGDRILKILKGKIVVGHALHNDFKALKYFHPKSLVRDTCKIPLLKRKVGFPERESVSLKNLAKLLLGKSIQVGHDGHCSVEDACTSMELYQRVESQWEQKLCDQLSVANEQVASETNFEISQYMDDQYWPTDLHQNSKWSEHTYIPQLSQSPAKMKTHAAV</sequence>
<dbReference type="InterPro" id="IPR047021">
    <property type="entry name" value="REXO1/3/4-like"/>
</dbReference>
<dbReference type="EMBL" id="BEZZ01000617">
    <property type="protein sequence ID" value="GCC34634.1"/>
    <property type="molecule type" value="Genomic_DNA"/>
</dbReference>
<dbReference type="Gene3D" id="3.30.420.10">
    <property type="entry name" value="Ribonuclease H-like superfamily/Ribonuclease H"/>
    <property type="match status" value="1"/>
</dbReference>
<name>A0A401SW57_CHIPU</name>
<dbReference type="SMART" id="SM00479">
    <property type="entry name" value="EXOIII"/>
    <property type="match status" value="1"/>
</dbReference>
<feature type="domain" description="Exonuclease" evidence="3">
    <location>
        <begin position="1"/>
        <end position="155"/>
    </location>
</feature>
<dbReference type="InterPro" id="IPR013520">
    <property type="entry name" value="Ribonucl_H"/>
</dbReference>
<accession>A0A401SW57</accession>
<dbReference type="GO" id="GO:0004527">
    <property type="term" value="F:exonuclease activity"/>
    <property type="evidence" value="ECO:0007669"/>
    <property type="project" value="InterPro"/>
</dbReference>
<dbReference type="PANTHER" id="PTHR12801">
    <property type="entry name" value="RNA EXONUCLEASE REXO1 / RECO3 FAMILY MEMBER-RELATED"/>
    <property type="match status" value="1"/>
</dbReference>
<evidence type="ECO:0000313" key="5">
    <source>
        <dbReference type="Proteomes" id="UP000287033"/>
    </source>
</evidence>
<keyword evidence="2" id="KW-0378">Hydrolase</keyword>
<evidence type="ECO:0000256" key="2">
    <source>
        <dbReference type="ARBA" id="ARBA00022801"/>
    </source>
</evidence>
<keyword evidence="1" id="KW-0540">Nuclease</keyword>
<keyword evidence="5" id="KW-1185">Reference proteome</keyword>
<dbReference type="Proteomes" id="UP000287033">
    <property type="component" value="Unassembled WGS sequence"/>
</dbReference>
<dbReference type="AlphaFoldDB" id="A0A401SW57"/>
<dbReference type="OrthoDB" id="16516at2759"/>
<dbReference type="STRING" id="137246.A0A401SW57"/>
<dbReference type="InterPro" id="IPR036397">
    <property type="entry name" value="RNaseH_sf"/>
</dbReference>
<dbReference type="PANTHER" id="PTHR12801:SF57">
    <property type="entry name" value="APOPTOSIS-ENHANCING NUCLEASE"/>
    <property type="match status" value="1"/>
</dbReference>
<dbReference type="SUPFAM" id="SSF53098">
    <property type="entry name" value="Ribonuclease H-like"/>
    <property type="match status" value="1"/>
</dbReference>
<gene>
    <name evidence="4" type="ORF">chiPu_0013109</name>
</gene>
<protein>
    <recommendedName>
        <fullName evidence="3">Exonuclease domain-containing protein</fullName>
    </recommendedName>
</protein>
<evidence type="ECO:0000259" key="3">
    <source>
        <dbReference type="SMART" id="SM00479"/>
    </source>
</evidence>
<reference evidence="4 5" key="1">
    <citation type="journal article" date="2018" name="Nat. Ecol. Evol.">
        <title>Shark genomes provide insights into elasmobranch evolution and the origin of vertebrates.</title>
        <authorList>
            <person name="Hara Y"/>
            <person name="Yamaguchi K"/>
            <person name="Onimaru K"/>
            <person name="Kadota M"/>
            <person name="Koyanagi M"/>
            <person name="Keeley SD"/>
            <person name="Tatsumi K"/>
            <person name="Tanaka K"/>
            <person name="Motone F"/>
            <person name="Kageyama Y"/>
            <person name="Nozu R"/>
            <person name="Adachi N"/>
            <person name="Nishimura O"/>
            <person name="Nakagawa R"/>
            <person name="Tanegashima C"/>
            <person name="Kiyatake I"/>
            <person name="Matsumoto R"/>
            <person name="Murakumo K"/>
            <person name="Nishida K"/>
            <person name="Terakita A"/>
            <person name="Kuratani S"/>
            <person name="Sato K"/>
            <person name="Hyodo S Kuraku.S."/>
        </authorList>
    </citation>
    <scope>NUCLEOTIDE SEQUENCE [LARGE SCALE GENOMIC DNA]</scope>
</reference>
<dbReference type="GO" id="GO:0003676">
    <property type="term" value="F:nucleic acid binding"/>
    <property type="evidence" value="ECO:0007669"/>
    <property type="project" value="InterPro"/>
</dbReference>
<dbReference type="GO" id="GO:0005634">
    <property type="term" value="C:nucleus"/>
    <property type="evidence" value="ECO:0007669"/>
    <property type="project" value="TreeGrafter"/>
</dbReference>
<organism evidence="4 5">
    <name type="scientific">Chiloscyllium punctatum</name>
    <name type="common">Brownbanded bambooshark</name>
    <name type="synonym">Hemiscyllium punctatum</name>
    <dbReference type="NCBI Taxonomy" id="137246"/>
    <lineage>
        <taxon>Eukaryota</taxon>
        <taxon>Metazoa</taxon>
        <taxon>Chordata</taxon>
        <taxon>Craniata</taxon>
        <taxon>Vertebrata</taxon>
        <taxon>Chondrichthyes</taxon>
        <taxon>Elasmobranchii</taxon>
        <taxon>Galeomorphii</taxon>
        <taxon>Galeoidea</taxon>
        <taxon>Orectolobiformes</taxon>
        <taxon>Hemiscylliidae</taxon>
        <taxon>Chiloscyllium</taxon>
    </lineage>
</organism>
<proteinExistence type="predicted"/>